<keyword evidence="1" id="KW-0560">Oxidoreductase</keyword>
<dbReference type="KEGG" id="plad:PPGU16_67560"/>
<gene>
    <name evidence="3" type="ORF">PPGU16_67560</name>
</gene>
<dbReference type="Gene3D" id="3.50.50.60">
    <property type="entry name" value="FAD/NAD(P)-binding domain"/>
    <property type="match status" value="1"/>
</dbReference>
<sequence length="469" mass="51526">MSLFDRISRTNLDWPHYAEPVTLMRPDSLLFHEAFRCDPYWWDAAPPETARTPLPNQVEIAIVGSGYCGLSAAAEAANHGARVAVLDAGEIGAGGSTRSGGMVSSGQKLALTNAIAGVSAERLQRLMRESMASFDYLKRLVADESLDADLKITGRFFGAYTPGHFDQLRRQGELLRDKTGVTVHVIERDAQRAMIGSDYYYGGILVDEYGGLHTAKYHRALRELARRRGVTLHSHAQAERIERIASHAPDGARFRVHTARGSLDARHVLVATNGYTGPLLPFFARRVLPVASYQIATEPLPDGLMHALNPGARMISDSKRNLFYTRPSPDGTRMLFGSRPAIRELSERDAARHLYGKMLQLWPALRDVRITHAWKGYVAMTRDKLAHIGVHDGIHYALGCNGNGVALMSYLGHRVARHMLGVDRDAGAFGEGEFPLSGAGIASQIAVPLGTALYQLDDLWRGRVRVALS</sequence>
<dbReference type="GO" id="GO:0005737">
    <property type="term" value="C:cytoplasm"/>
    <property type="evidence" value="ECO:0007669"/>
    <property type="project" value="TreeGrafter"/>
</dbReference>
<reference evidence="3 4" key="1">
    <citation type="journal article" date="2020" name="Genes (Basel)">
        <title>Genomic Comparison of Insect Gut Symbionts from Divergent Burkholderia Subclades.</title>
        <authorList>
            <person name="Takeshita K."/>
            <person name="Kikuchi Y."/>
        </authorList>
    </citation>
    <scope>NUCLEOTIDE SEQUENCE [LARGE SCALE GENOMIC DNA]</scope>
    <source>
        <strain evidence="3 4">PGU16</strain>
        <plasmid evidence="3 4">PPGU16_p1</plasmid>
    </source>
</reference>
<proteinExistence type="predicted"/>
<organism evidence="3 4">
    <name type="scientific">Paraburkholderia largidicola</name>
    <dbReference type="NCBI Taxonomy" id="3014751"/>
    <lineage>
        <taxon>Bacteria</taxon>
        <taxon>Pseudomonadati</taxon>
        <taxon>Pseudomonadota</taxon>
        <taxon>Betaproteobacteria</taxon>
        <taxon>Burkholderiales</taxon>
        <taxon>Burkholderiaceae</taxon>
        <taxon>Paraburkholderia</taxon>
    </lineage>
</organism>
<evidence type="ECO:0000313" key="4">
    <source>
        <dbReference type="Proteomes" id="UP000510888"/>
    </source>
</evidence>
<dbReference type="GO" id="GO:0016491">
    <property type="term" value="F:oxidoreductase activity"/>
    <property type="evidence" value="ECO:0007669"/>
    <property type="project" value="UniProtKB-KW"/>
</dbReference>
<dbReference type="Gene3D" id="3.30.9.10">
    <property type="entry name" value="D-Amino Acid Oxidase, subunit A, domain 2"/>
    <property type="match status" value="1"/>
</dbReference>
<dbReference type="InterPro" id="IPR006076">
    <property type="entry name" value="FAD-dep_OxRdtase"/>
</dbReference>
<geneLocation type="plasmid" evidence="3 4">
    <name>PPGU16_p1</name>
</geneLocation>
<evidence type="ECO:0000256" key="1">
    <source>
        <dbReference type="ARBA" id="ARBA00023002"/>
    </source>
</evidence>
<feature type="domain" description="FAD dependent oxidoreductase" evidence="2">
    <location>
        <begin position="60"/>
        <end position="417"/>
    </location>
</feature>
<dbReference type="Proteomes" id="UP000510888">
    <property type="component" value="Plasmid PPGU16_p1"/>
</dbReference>
<keyword evidence="4" id="KW-1185">Reference proteome</keyword>
<evidence type="ECO:0000259" key="2">
    <source>
        <dbReference type="Pfam" id="PF01266"/>
    </source>
</evidence>
<dbReference type="SUPFAM" id="SSF51905">
    <property type="entry name" value="FAD/NAD(P)-binding domain"/>
    <property type="match status" value="1"/>
</dbReference>
<name>A0A7I8BZG4_9BURK</name>
<evidence type="ECO:0000313" key="3">
    <source>
        <dbReference type="EMBL" id="BCF93689.1"/>
    </source>
</evidence>
<protein>
    <recommendedName>
        <fullName evidence="2">FAD dependent oxidoreductase domain-containing protein</fullName>
    </recommendedName>
</protein>
<keyword evidence="3" id="KW-0614">Plasmid</keyword>
<dbReference type="Pfam" id="PF01266">
    <property type="entry name" value="DAO"/>
    <property type="match status" value="1"/>
</dbReference>
<dbReference type="InterPro" id="IPR036188">
    <property type="entry name" value="FAD/NAD-bd_sf"/>
</dbReference>
<dbReference type="AlphaFoldDB" id="A0A7I8BZG4"/>
<dbReference type="PANTHER" id="PTHR13847:SF281">
    <property type="entry name" value="FAD DEPENDENT OXIDOREDUCTASE DOMAIN-CONTAINING PROTEIN"/>
    <property type="match status" value="1"/>
</dbReference>
<accession>A0A7I8BZG4</accession>
<dbReference type="EMBL" id="AP023176">
    <property type="protein sequence ID" value="BCF93689.1"/>
    <property type="molecule type" value="Genomic_DNA"/>
</dbReference>
<dbReference type="PANTHER" id="PTHR13847">
    <property type="entry name" value="SARCOSINE DEHYDROGENASE-RELATED"/>
    <property type="match status" value="1"/>
</dbReference>